<feature type="transmembrane region" description="Helical" evidence="9">
    <location>
        <begin position="207"/>
        <end position="238"/>
    </location>
</feature>
<keyword evidence="8 9" id="KW-0472">Membrane</keyword>
<comment type="caution">
    <text evidence="10">The sequence shown here is derived from an EMBL/GenBank/DDBJ whole genome shotgun (WGS) entry which is preliminary data.</text>
</comment>
<dbReference type="EMBL" id="JBBNGS010000001">
    <property type="protein sequence ID" value="MEQ2636744.1"/>
    <property type="molecule type" value="Genomic_DNA"/>
</dbReference>
<dbReference type="GeneID" id="98642797"/>
<evidence type="ECO:0000256" key="4">
    <source>
        <dbReference type="ARBA" id="ARBA00022597"/>
    </source>
</evidence>
<keyword evidence="6 9" id="KW-0812">Transmembrane</keyword>
<feature type="transmembrane region" description="Helical" evidence="9">
    <location>
        <begin position="33"/>
        <end position="58"/>
    </location>
</feature>
<evidence type="ECO:0000256" key="3">
    <source>
        <dbReference type="ARBA" id="ARBA00022475"/>
    </source>
</evidence>
<evidence type="ECO:0000256" key="6">
    <source>
        <dbReference type="ARBA" id="ARBA00022692"/>
    </source>
</evidence>
<evidence type="ECO:0000256" key="9">
    <source>
        <dbReference type="SAM" id="Phobius"/>
    </source>
</evidence>
<reference evidence="10 11" key="1">
    <citation type="submission" date="2024-04" db="EMBL/GenBank/DDBJ databases">
        <title>Human intestinal bacterial collection.</title>
        <authorList>
            <person name="Pauvert C."/>
            <person name="Hitch T.C.A."/>
            <person name="Clavel T."/>
        </authorList>
    </citation>
    <scope>NUCLEOTIDE SEQUENCE [LARGE SCALE GENOMIC DNA]</scope>
    <source>
        <strain evidence="10 11">CLA-AA-H197</strain>
    </source>
</reference>
<organism evidence="10 11">
    <name type="scientific">Paratractidigestivibacter faecalis</name>
    <dbReference type="NCBI Taxonomy" id="2292441"/>
    <lineage>
        <taxon>Bacteria</taxon>
        <taxon>Bacillati</taxon>
        <taxon>Actinomycetota</taxon>
        <taxon>Coriobacteriia</taxon>
        <taxon>Coriobacteriales</taxon>
        <taxon>Atopobiaceae</taxon>
        <taxon>Paratractidigestivibacter</taxon>
    </lineage>
</organism>
<evidence type="ECO:0000313" key="10">
    <source>
        <dbReference type="EMBL" id="MEQ2636744.1"/>
    </source>
</evidence>
<feature type="transmembrane region" description="Helical" evidence="9">
    <location>
        <begin position="135"/>
        <end position="156"/>
    </location>
</feature>
<dbReference type="InterPro" id="IPR004700">
    <property type="entry name" value="PTS_IIC_man"/>
</dbReference>
<comment type="subcellular location">
    <subcellularLocation>
        <location evidence="1">Cell membrane</location>
        <topology evidence="1">Multi-pass membrane protein</topology>
    </subcellularLocation>
</comment>
<evidence type="ECO:0000256" key="5">
    <source>
        <dbReference type="ARBA" id="ARBA00022683"/>
    </source>
</evidence>
<dbReference type="InterPro" id="IPR050303">
    <property type="entry name" value="GatZ_KbaZ_carbometab"/>
</dbReference>
<evidence type="ECO:0000256" key="8">
    <source>
        <dbReference type="ARBA" id="ARBA00023136"/>
    </source>
</evidence>
<feature type="transmembrane region" description="Helical" evidence="9">
    <location>
        <begin position="176"/>
        <end position="195"/>
    </location>
</feature>
<dbReference type="Pfam" id="PF03609">
    <property type="entry name" value="EII-Sor"/>
    <property type="match status" value="1"/>
</dbReference>
<sequence>MLYTATMALLAAFVAKWSNNLLGQALTERPLVAGLIAGLFLGDVQTGVLVGAALEAVFLGMVDVGGSVTAEPVTATVLAVAFVSTMGMEQGTAVALAVPIGLLGGLVYSVIHLSISSLAAPLIEKAAATGDPKKVNLVWFVGGGIKHFIVAVPTFLGVLLGAEPMSVVMNQIPDQVIAGLTASGSLLPAVGMAMLMKMLWNNKIAIYWFLGFILVAYMGLGTVGVAAFGAVIVTLVVMNDLDAMKKEKASIAAGTVAADEEEDFFA</sequence>
<proteinExistence type="predicted"/>
<dbReference type="PROSITE" id="PS51106">
    <property type="entry name" value="PTS_EIIC_TYPE_4"/>
    <property type="match status" value="1"/>
</dbReference>
<dbReference type="Proteomes" id="UP001478817">
    <property type="component" value="Unassembled WGS sequence"/>
</dbReference>
<dbReference type="PANTHER" id="PTHR32502">
    <property type="entry name" value="N-ACETYLGALACTOSAMINE PERMEASE II COMPONENT-RELATED"/>
    <property type="match status" value="1"/>
</dbReference>
<gene>
    <name evidence="10" type="ORF">AAAT05_00045</name>
</gene>
<feature type="transmembrane region" description="Helical" evidence="9">
    <location>
        <begin position="94"/>
        <end position="123"/>
    </location>
</feature>
<keyword evidence="2" id="KW-0813">Transport</keyword>
<keyword evidence="5" id="KW-0598">Phosphotransferase system</keyword>
<name>A0ABV1ICV4_9ACTN</name>
<keyword evidence="4 10" id="KW-0762">Sugar transport</keyword>
<evidence type="ECO:0000256" key="7">
    <source>
        <dbReference type="ARBA" id="ARBA00022989"/>
    </source>
</evidence>
<dbReference type="PANTHER" id="PTHR32502:SF8">
    <property type="entry name" value="N-ACETYLGALACTOSAMINE PERMEASE IIC COMPONENT 1"/>
    <property type="match status" value="1"/>
</dbReference>
<keyword evidence="7 9" id="KW-1133">Transmembrane helix</keyword>
<accession>A0ABV1ICV4</accession>
<dbReference type="RefSeq" id="WP_117204214.1">
    <property type="nucleotide sequence ID" value="NZ_QSNG01000001.1"/>
</dbReference>
<evidence type="ECO:0000256" key="2">
    <source>
        <dbReference type="ARBA" id="ARBA00022448"/>
    </source>
</evidence>
<evidence type="ECO:0000313" key="11">
    <source>
        <dbReference type="Proteomes" id="UP001478817"/>
    </source>
</evidence>
<keyword evidence="11" id="KW-1185">Reference proteome</keyword>
<evidence type="ECO:0000256" key="1">
    <source>
        <dbReference type="ARBA" id="ARBA00004651"/>
    </source>
</evidence>
<protein>
    <submittedName>
        <fullName evidence="10">PTS sugar transporter subunit IIC</fullName>
    </submittedName>
</protein>
<keyword evidence="3" id="KW-1003">Cell membrane</keyword>